<evidence type="ECO:0000256" key="3">
    <source>
        <dbReference type="ARBA" id="ARBA00023163"/>
    </source>
</evidence>
<dbReference type="AlphaFoldDB" id="A0A8J7IJV6"/>
<dbReference type="InterPro" id="IPR001647">
    <property type="entry name" value="HTH_TetR"/>
</dbReference>
<reference evidence="6" key="1">
    <citation type="submission" date="2020-10" db="EMBL/GenBank/DDBJ databases">
        <title>Paenihalocynthiibacter styelae gen. nov., sp. nov., isolated from stalked sea squirt Styela clava.</title>
        <authorList>
            <person name="Kim Y.-O."/>
            <person name="Yoon J.-H."/>
        </authorList>
    </citation>
    <scope>NUCLEOTIDE SEQUENCE</scope>
    <source>
        <strain evidence="6">MYP1-1</strain>
    </source>
</reference>
<dbReference type="EMBL" id="JADCKQ010000009">
    <property type="protein sequence ID" value="MBI1494513.1"/>
    <property type="molecule type" value="Genomic_DNA"/>
</dbReference>
<keyword evidence="2 4" id="KW-0238">DNA-binding</keyword>
<dbReference type="InterPro" id="IPR039536">
    <property type="entry name" value="TetR_C_Proteobacteria"/>
</dbReference>
<gene>
    <name evidence="6" type="ORF">H1D41_12770</name>
</gene>
<dbReference type="PANTHER" id="PTHR30055:SF224">
    <property type="entry name" value="TRANSCRIPTIONAL REGULATOR TETR FAMILY"/>
    <property type="match status" value="1"/>
</dbReference>
<accession>A0A8J7IJV6</accession>
<evidence type="ECO:0000313" key="6">
    <source>
        <dbReference type="EMBL" id="MBI1494513.1"/>
    </source>
</evidence>
<protein>
    <submittedName>
        <fullName evidence="6">TetR/AcrR family transcriptional regulator</fullName>
    </submittedName>
</protein>
<dbReference type="SUPFAM" id="SSF46689">
    <property type="entry name" value="Homeodomain-like"/>
    <property type="match status" value="1"/>
</dbReference>
<evidence type="ECO:0000256" key="1">
    <source>
        <dbReference type="ARBA" id="ARBA00023015"/>
    </source>
</evidence>
<feature type="DNA-binding region" description="H-T-H motif" evidence="4">
    <location>
        <begin position="29"/>
        <end position="48"/>
    </location>
</feature>
<dbReference type="RefSeq" id="WP_228849272.1">
    <property type="nucleotide sequence ID" value="NZ_JADCKQ010000009.1"/>
</dbReference>
<dbReference type="GO" id="GO:0003700">
    <property type="term" value="F:DNA-binding transcription factor activity"/>
    <property type="evidence" value="ECO:0007669"/>
    <property type="project" value="TreeGrafter"/>
</dbReference>
<evidence type="ECO:0000259" key="5">
    <source>
        <dbReference type="PROSITE" id="PS50977"/>
    </source>
</evidence>
<dbReference type="PROSITE" id="PS50977">
    <property type="entry name" value="HTH_TETR_2"/>
    <property type="match status" value="1"/>
</dbReference>
<dbReference type="Proteomes" id="UP000640583">
    <property type="component" value="Unassembled WGS sequence"/>
</dbReference>
<name>A0A8J7IJV6_9RHOB</name>
<dbReference type="Gene3D" id="1.10.10.60">
    <property type="entry name" value="Homeodomain-like"/>
    <property type="match status" value="1"/>
</dbReference>
<dbReference type="Gene3D" id="1.10.357.10">
    <property type="entry name" value="Tetracycline Repressor, domain 2"/>
    <property type="match status" value="1"/>
</dbReference>
<sequence length="196" mass="21427">MPKGPQKLDQVVEGAIAEFQDAGGFAAAHMDRIANRAGVSKRTLYNYFPSKEALFEEIILRASSVFQAQDGVGFDPAGDPQTELYEMAIRQIAPYQDIGLIQMARLVLGEWMRNPDLVAGIVGQLNRTNETRQFFKDAVVAGALSEEAAQRAIDDVNAFIKGKCLWPSVLSGKPVSKSEADLIASTVSDMFAARFR</sequence>
<keyword evidence="7" id="KW-1185">Reference proteome</keyword>
<feature type="domain" description="HTH tetR-type" evidence="5">
    <location>
        <begin position="5"/>
        <end position="66"/>
    </location>
</feature>
<evidence type="ECO:0000256" key="4">
    <source>
        <dbReference type="PROSITE-ProRule" id="PRU00335"/>
    </source>
</evidence>
<dbReference type="PANTHER" id="PTHR30055">
    <property type="entry name" value="HTH-TYPE TRANSCRIPTIONAL REGULATOR RUTR"/>
    <property type="match status" value="1"/>
</dbReference>
<dbReference type="InterPro" id="IPR050109">
    <property type="entry name" value="HTH-type_TetR-like_transc_reg"/>
</dbReference>
<dbReference type="Pfam" id="PF00440">
    <property type="entry name" value="TetR_N"/>
    <property type="match status" value="1"/>
</dbReference>
<dbReference type="FunFam" id="1.10.10.60:FF:000141">
    <property type="entry name" value="TetR family transcriptional regulator"/>
    <property type="match status" value="1"/>
</dbReference>
<keyword evidence="3" id="KW-0804">Transcription</keyword>
<keyword evidence="1" id="KW-0805">Transcription regulation</keyword>
<proteinExistence type="predicted"/>
<comment type="caution">
    <text evidence="6">The sequence shown here is derived from an EMBL/GenBank/DDBJ whole genome shotgun (WGS) entry which is preliminary data.</text>
</comment>
<organism evidence="6 7">
    <name type="scientific">Halocynthiibacter styelae</name>
    <dbReference type="NCBI Taxonomy" id="2761955"/>
    <lineage>
        <taxon>Bacteria</taxon>
        <taxon>Pseudomonadati</taxon>
        <taxon>Pseudomonadota</taxon>
        <taxon>Alphaproteobacteria</taxon>
        <taxon>Rhodobacterales</taxon>
        <taxon>Paracoccaceae</taxon>
        <taxon>Halocynthiibacter</taxon>
    </lineage>
</organism>
<evidence type="ECO:0000313" key="7">
    <source>
        <dbReference type="Proteomes" id="UP000640583"/>
    </source>
</evidence>
<evidence type="ECO:0000256" key="2">
    <source>
        <dbReference type="ARBA" id="ARBA00023125"/>
    </source>
</evidence>
<dbReference type="Pfam" id="PF14246">
    <property type="entry name" value="TetR_C_7"/>
    <property type="match status" value="1"/>
</dbReference>
<dbReference type="InterPro" id="IPR009057">
    <property type="entry name" value="Homeodomain-like_sf"/>
</dbReference>
<dbReference type="GO" id="GO:0000976">
    <property type="term" value="F:transcription cis-regulatory region binding"/>
    <property type="evidence" value="ECO:0007669"/>
    <property type="project" value="TreeGrafter"/>
</dbReference>